<organism evidence="12">
    <name type="scientific">Streptococcus equi subsp. zooepidemicus (strain H70)</name>
    <dbReference type="NCBI Taxonomy" id="553483"/>
    <lineage>
        <taxon>Bacteria</taxon>
        <taxon>Bacillati</taxon>
        <taxon>Bacillota</taxon>
        <taxon>Bacilli</taxon>
        <taxon>Lactobacillales</taxon>
        <taxon>Streptococcaceae</taxon>
        <taxon>Streptococcus</taxon>
    </lineage>
</organism>
<protein>
    <submittedName>
        <fullName evidence="11">Putative cell surface-anchored protein</fullName>
    </submittedName>
</protein>
<dbReference type="NCBIfam" id="TIGR01167">
    <property type="entry name" value="LPXTG_anchor"/>
    <property type="match status" value="1"/>
</dbReference>
<evidence type="ECO:0000256" key="8">
    <source>
        <dbReference type="SAM" id="Phobius"/>
    </source>
</evidence>
<keyword evidence="8" id="KW-0812">Transmembrane</keyword>
<feature type="region of interest" description="Disordered" evidence="7">
    <location>
        <begin position="345"/>
        <end position="383"/>
    </location>
</feature>
<evidence type="ECO:0000256" key="6">
    <source>
        <dbReference type="SAM" id="Coils"/>
    </source>
</evidence>
<dbReference type="PRINTS" id="PR00015">
    <property type="entry name" value="GPOSANCHOR"/>
</dbReference>
<evidence type="ECO:0000256" key="2">
    <source>
        <dbReference type="ARBA" id="ARBA00022525"/>
    </source>
</evidence>
<keyword evidence="3 9" id="KW-0732">Signal</keyword>
<sequence>MKSCKSTLRKAAMAAMLAGAITTTGGVKANEYNGILDSGSSLKKQMADLFVKLGVTESGALIVSVDSNIEVEKKLKSIFKNADVADLKVLMGKLGEEGGDLEAYKKLLGEKVNLTRLLVDELKNRITSEESLKKEKSKLESDLTSARDKSAELLSELDEAYKVNEEEGAKNADLANKLSAAQAEVERLGQAVDSLGRLTNSAKRELTEKLAEIEQLTQDKAKADADLEAANANITTLQEELVDVKADVDKLSEEKAAADQALAEANARVSNLEQEIVAANNRVADLEAQLAEKTAELDMVKADKAELEAKVKELQSLLEQKDHNNADLQAEIKRLKQELADKFKDLSQPRAKTPQASNSVAKQKASRPAAKPAGQLPSTGEDAANPFFTAAAVAIMTGAGLVTVMPKRQKD</sequence>
<proteinExistence type="predicted"/>
<gene>
    <name evidence="11" type="ordered locus">SZO_01430</name>
</gene>
<evidence type="ECO:0000256" key="4">
    <source>
        <dbReference type="ARBA" id="ARBA00022737"/>
    </source>
</evidence>
<keyword evidence="1" id="KW-0134">Cell wall</keyword>
<feature type="coiled-coil region" evidence="6">
    <location>
        <begin position="129"/>
        <end position="345"/>
    </location>
</feature>
<keyword evidence="2" id="KW-0964">Secreted</keyword>
<evidence type="ECO:0000256" key="1">
    <source>
        <dbReference type="ARBA" id="ARBA00022512"/>
    </source>
</evidence>
<feature type="domain" description="Gram-positive cocci surface proteins LPxTG" evidence="10">
    <location>
        <begin position="376"/>
        <end position="411"/>
    </location>
</feature>
<dbReference type="eggNOG" id="COG1196">
    <property type="taxonomic scope" value="Bacteria"/>
</dbReference>
<dbReference type="Pfam" id="PF00746">
    <property type="entry name" value="Gram_pos_anchor"/>
    <property type="match status" value="1"/>
</dbReference>
<evidence type="ECO:0000313" key="11">
    <source>
        <dbReference type="EMBL" id="CAW97813.1"/>
    </source>
</evidence>
<dbReference type="EMBL" id="FM204884">
    <property type="protein sequence ID" value="CAW97813.1"/>
    <property type="molecule type" value="Genomic_DNA"/>
</dbReference>
<dbReference type="PROSITE" id="PS50847">
    <property type="entry name" value="GRAM_POS_ANCHORING"/>
    <property type="match status" value="1"/>
</dbReference>
<feature type="signal peptide" evidence="9">
    <location>
        <begin position="1"/>
        <end position="29"/>
    </location>
</feature>
<evidence type="ECO:0000313" key="12">
    <source>
        <dbReference type="Proteomes" id="UP000001368"/>
    </source>
</evidence>
<evidence type="ECO:0000256" key="3">
    <source>
        <dbReference type="ARBA" id="ARBA00022729"/>
    </source>
</evidence>
<name>C0MET8_STRS7</name>
<keyword evidence="8" id="KW-1133">Transmembrane helix</keyword>
<accession>C0MET8</accession>
<reference evidence="11 12" key="1">
    <citation type="journal article" date="2009" name="PLoS Pathog.">
        <title>Genomic evidence for the evolution of Streptococcus equi: host restriction, increased virulence, and genetic exchange with human pathogens.</title>
        <authorList>
            <person name="Holden M.T.G."/>
            <person name="Heather Z."/>
            <person name="Paillot R."/>
            <person name="Steward K.F."/>
            <person name="Webb K."/>
            <person name="Ainslie F."/>
            <person name="Jourdan T."/>
            <person name="Bason N.C."/>
            <person name="Holroyd N.E."/>
            <person name="Mungall K."/>
            <person name="Quail M.A."/>
            <person name="Sanders M."/>
            <person name="Simmonds M."/>
            <person name="Willey D."/>
            <person name="Brooks K."/>
            <person name="Aanensen D.M."/>
            <person name="Spratt B.G."/>
            <person name="Jolley K.A."/>
            <person name="Maiden M.C.J."/>
            <person name="Kehoe M."/>
            <person name="Chanter N."/>
            <person name="Bentley S.D."/>
            <person name="Robinson C."/>
            <person name="Maskell D.J."/>
            <person name="Parkhill J."/>
            <person name="Waller A.S."/>
        </authorList>
    </citation>
    <scope>NUCLEOTIDE SEQUENCE [LARGE SCALE GENOMIC DNA]</scope>
    <source>
        <strain evidence="11 12">H70</strain>
    </source>
</reference>
<dbReference type="InterPro" id="IPR019931">
    <property type="entry name" value="LPXTG_anchor"/>
</dbReference>
<dbReference type="Proteomes" id="UP000001368">
    <property type="component" value="Chromosome"/>
</dbReference>
<keyword evidence="8" id="KW-0472">Membrane</keyword>
<evidence type="ECO:0000256" key="9">
    <source>
        <dbReference type="SAM" id="SignalP"/>
    </source>
</evidence>
<dbReference type="InterPro" id="IPR019950">
    <property type="entry name" value="M_anchor"/>
</dbReference>
<dbReference type="Gene3D" id="1.10.287.1490">
    <property type="match status" value="1"/>
</dbReference>
<keyword evidence="4" id="KW-0677">Repeat</keyword>
<dbReference type="AlphaFoldDB" id="C0MET8"/>
<dbReference type="SUPFAM" id="SSF90257">
    <property type="entry name" value="Myosin rod fragments"/>
    <property type="match status" value="1"/>
</dbReference>
<evidence type="ECO:0000259" key="10">
    <source>
        <dbReference type="PROSITE" id="PS50847"/>
    </source>
</evidence>
<evidence type="ECO:0000256" key="5">
    <source>
        <dbReference type="ARBA" id="ARBA00023088"/>
    </source>
</evidence>
<keyword evidence="6" id="KW-0175">Coiled coil</keyword>
<evidence type="ECO:0000256" key="7">
    <source>
        <dbReference type="SAM" id="MobiDB-lite"/>
    </source>
</evidence>
<dbReference type="PANTHER" id="PTHR43941">
    <property type="entry name" value="STRUCTURAL MAINTENANCE OF CHROMOSOMES PROTEIN 2"/>
    <property type="match status" value="1"/>
</dbReference>
<keyword evidence="5" id="KW-0572">Peptidoglycan-anchor</keyword>
<feature type="chain" id="PRO_5002900594" evidence="9">
    <location>
        <begin position="30"/>
        <end position="411"/>
    </location>
</feature>
<dbReference type="PATRIC" id="fig|40041.11.peg.148"/>
<feature type="transmembrane region" description="Helical" evidence="8">
    <location>
        <begin position="387"/>
        <end position="405"/>
    </location>
</feature>
<dbReference type="KEGG" id="seq:SZO_01430"/>
<dbReference type="HOGENOM" id="CLU_059192_0_0_9"/>